<organism evidence="1 2">
    <name type="scientific">Trichoderma simmonsii</name>
    <dbReference type="NCBI Taxonomy" id="1491479"/>
    <lineage>
        <taxon>Eukaryota</taxon>
        <taxon>Fungi</taxon>
        <taxon>Dikarya</taxon>
        <taxon>Ascomycota</taxon>
        <taxon>Pezizomycotina</taxon>
        <taxon>Sordariomycetes</taxon>
        <taxon>Hypocreomycetidae</taxon>
        <taxon>Hypocreales</taxon>
        <taxon>Hypocreaceae</taxon>
        <taxon>Trichoderma</taxon>
    </lineage>
</organism>
<evidence type="ECO:0000313" key="2">
    <source>
        <dbReference type="Proteomes" id="UP000826661"/>
    </source>
</evidence>
<accession>A0A8G0L946</accession>
<dbReference type="AlphaFoldDB" id="A0A8G0L946"/>
<keyword evidence="2" id="KW-1185">Reference proteome</keyword>
<name>A0A8G0L946_9HYPO</name>
<proteinExistence type="predicted"/>
<evidence type="ECO:0000313" key="1">
    <source>
        <dbReference type="EMBL" id="QYS97916.1"/>
    </source>
</evidence>
<dbReference type="EMBL" id="CP075866">
    <property type="protein sequence ID" value="QYS97916.1"/>
    <property type="molecule type" value="Genomic_DNA"/>
</dbReference>
<dbReference type="Proteomes" id="UP000826661">
    <property type="component" value="Chromosome III"/>
</dbReference>
<reference evidence="1 2" key="1">
    <citation type="journal article" date="2021" name="BMC Genomics">
        <title>Telomere-to-telomere genome assembly of asparaginase-producing Trichoderma simmonsii.</title>
        <authorList>
            <person name="Chung D."/>
            <person name="Kwon Y.M."/>
            <person name="Yang Y."/>
        </authorList>
    </citation>
    <scope>NUCLEOTIDE SEQUENCE [LARGE SCALE GENOMIC DNA]</scope>
    <source>
        <strain evidence="1 2">GH-Sj1</strain>
    </source>
</reference>
<sequence>MPCQVFNGTLPKGVCAAGSDNPTFLVAGFKKCCGPAPVVQYYSNSTGCSAYCPIVSDGPSGSELQDCLAGAIGIGACNGIDDFASPSALAQASAMASATVCAACATTATTTNAAATSTNAAIGIHTPDAASWKIVFTIGVILSIGPFAGFLI</sequence>
<protein>
    <submittedName>
        <fullName evidence="1">Uncharacterized protein</fullName>
    </submittedName>
</protein>
<gene>
    <name evidence="1" type="ORF">H0G86_005118</name>
</gene>